<dbReference type="Gene3D" id="1.10.510.10">
    <property type="entry name" value="Transferase(Phosphotransferase) domain 1"/>
    <property type="match status" value="1"/>
</dbReference>
<keyword evidence="8" id="KW-0472">Membrane</keyword>
<evidence type="ECO:0000256" key="4">
    <source>
        <dbReference type="ARBA" id="ARBA00022741"/>
    </source>
</evidence>
<comment type="caution">
    <text evidence="10">The sequence shown here is derived from an EMBL/GenBank/DDBJ whole genome shotgun (WGS) entry which is preliminary data.</text>
</comment>
<dbReference type="EMBL" id="VCKX01000130">
    <property type="protein sequence ID" value="TMR28976.1"/>
    <property type="molecule type" value="Genomic_DNA"/>
</dbReference>
<feature type="region of interest" description="Disordered" evidence="7">
    <location>
        <begin position="503"/>
        <end position="529"/>
    </location>
</feature>
<dbReference type="GO" id="GO:0004674">
    <property type="term" value="F:protein serine/threonine kinase activity"/>
    <property type="evidence" value="ECO:0007669"/>
    <property type="project" value="UniProtKB-KW"/>
</dbReference>
<evidence type="ECO:0000256" key="6">
    <source>
        <dbReference type="ARBA" id="ARBA00022840"/>
    </source>
</evidence>
<feature type="compositionally biased region" description="Low complexity" evidence="7">
    <location>
        <begin position="503"/>
        <end position="513"/>
    </location>
</feature>
<evidence type="ECO:0000256" key="2">
    <source>
        <dbReference type="ARBA" id="ARBA00022527"/>
    </source>
</evidence>
<evidence type="ECO:0000256" key="1">
    <source>
        <dbReference type="ARBA" id="ARBA00012513"/>
    </source>
</evidence>
<feature type="compositionally biased region" description="Gly residues" evidence="7">
    <location>
        <begin position="292"/>
        <end position="305"/>
    </location>
</feature>
<dbReference type="GO" id="GO:0005524">
    <property type="term" value="F:ATP binding"/>
    <property type="evidence" value="ECO:0007669"/>
    <property type="project" value="UniProtKB-KW"/>
</dbReference>
<feature type="domain" description="Protein kinase" evidence="9">
    <location>
        <begin position="53"/>
        <end position="380"/>
    </location>
</feature>
<dbReference type="AlphaFoldDB" id="A0A5S4G7I1"/>
<dbReference type="CDD" id="cd14014">
    <property type="entry name" value="STKc_PknB_like"/>
    <property type="match status" value="1"/>
</dbReference>
<dbReference type="InterPro" id="IPR000719">
    <property type="entry name" value="Prot_kinase_dom"/>
</dbReference>
<dbReference type="OrthoDB" id="9762169at2"/>
<feature type="compositionally biased region" description="Low complexity" evidence="7">
    <location>
        <begin position="247"/>
        <end position="256"/>
    </location>
</feature>
<keyword evidence="8" id="KW-0812">Transmembrane</keyword>
<dbReference type="PANTHER" id="PTHR43289">
    <property type="entry name" value="MITOGEN-ACTIVATED PROTEIN KINASE KINASE KINASE 20-RELATED"/>
    <property type="match status" value="1"/>
</dbReference>
<feature type="compositionally biased region" description="Polar residues" evidence="7">
    <location>
        <begin position="519"/>
        <end position="529"/>
    </location>
</feature>
<feature type="compositionally biased region" description="Low complexity" evidence="7">
    <location>
        <begin position="277"/>
        <end position="291"/>
    </location>
</feature>
<dbReference type="InterPro" id="IPR011009">
    <property type="entry name" value="Kinase-like_dom_sf"/>
</dbReference>
<feature type="region of interest" description="Disordered" evidence="7">
    <location>
        <begin position="247"/>
        <end position="344"/>
    </location>
</feature>
<keyword evidence="6" id="KW-0067">ATP-binding</keyword>
<gene>
    <name evidence="10" type="ORF">ETD85_33945</name>
</gene>
<dbReference type="EC" id="2.7.11.1" evidence="1"/>
<dbReference type="Pfam" id="PF00069">
    <property type="entry name" value="Pkinase"/>
    <property type="match status" value="1"/>
</dbReference>
<evidence type="ECO:0000256" key="3">
    <source>
        <dbReference type="ARBA" id="ARBA00022679"/>
    </source>
</evidence>
<evidence type="ECO:0000259" key="9">
    <source>
        <dbReference type="PROSITE" id="PS50011"/>
    </source>
</evidence>
<name>A0A5S4G7I1_9ACTN</name>
<dbReference type="Proteomes" id="UP000306628">
    <property type="component" value="Unassembled WGS sequence"/>
</dbReference>
<reference evidence="10 11" key="1">
    <citation type="submission" date="2019-05" db="EMBL/GenBank/DDBJ databases">
        <title>Draft genome sequence of Nonomuraea zeae DSM 100528.</title>
        <authorList>
            <person name="Saricaoglu S."/>
            <person name="Isik K."/>
        </authorList>
    </citation>
    <scope>NUCLEOTIDE SEQUENCE [LARGE SCALE GENOMIC DNA]</scope>
    <source>
        <strain evidence="10 11">DSM 100528</strain>
    </source>
</reference>
<dbReference type="PROSITE" id="PS50011">
    <property type="entry name" value="PROTEIN_KINASE_DOM"/>
    <property type="match status" value="1"/>
</dbReference>
<evidence type="ECO:0000256" key="8">
    <source>
        <dbReference type="SAM" id="Phobius"/>
    </source>
</evidence>
<keyword evidence="4" id="KW-0547">Nucleotide-binding</keyword>
<organism evidence="10 11">
    <name type="scientific">Nonomuraea zeae</name>
    <dbReference type="NCBI Taxonomy" id="1642303"/>
    <lineage>
        <taxon>Bacteria</taxon>
        <taxon>Bacillati</taxon>
        <taxon>Actinomycetota</taxon>
        <taxon>Actinomycetes</taxon>
        <taxon>Streptosporangiales</taxon>
        <taxon>Streptosporangiaceae</taxon>
        <taxon>Nonomuraea</taxon>
    </lineage>
</organism>
<protein>
    <recommendedName>
        <fullName evidence="1">non-specific serine/threonine protein kinase</fullName>
        <ecNumber evidence="1">2.7.11.1</ecNumber>
    </recommendedName>
</protein>
<dbReference type="Gene3D" id="3.30.200.20">
    <property type="entry name" value="Phosphorylase Kinase, domain 1"/>
    <property type="match status" value="1"/>
</dbReference>
<dbReference type="PANTHER" id="PTHR43289:SF6">
    <property type="entry name" value="SERINE_THREONINE-PROTEIN KINASE NEKL-3"/>
    <property type="match status" value="1"/>
</dbReference>
<dbReference type="SUPFAM" id="SSF56112">
    <property type="entry name" value="Protein kinase-like (PK-like)"/>
    <property type="match status" value="1"/>
</dbReference>
<accession>A0A5S4G7I1</accession>
<evidence type="ECO:0000256" key="5">
    <source>
        <dbReference type="ARBA" id="ARBA00022777"/>
    </source>
</evidence>
<keyword evidence="2 10" id="KW-0723">Serine/threonine-protein kinase</keyword>
<keyword evidence="3" id="KW-0808">Transferase</keyword>
<evidence type="ECO:0000313" key="10">
    <source>
        <dbReference type="EMBL" id="TMR28976.1"/>
    </source>
</evidence>
<proteinExistence type="predicted"/>
<feature type="transmembrane region" description="Helical" evidence="8">
    <location>
        <begin position="468"/>
        <end position="490"/>
    </location>
</feature>
<keyword evidence="5 10" id="KW-0418">Kinase</keyword>
<keyword evidence="8" id="KW-1133">Transmembrane helix</keyword>
<sequence length="647" mass="64955">MSSGVSWPEPVVRGRWWGGSGRGALWLVGNPDVRVIGGDMSDATERALVADRYRLDELIGHGPMGEVWRGYDTRADWVVAVKVLGAKAAGAATREVLRQHAQAVARVIHPNVAMVLDVGDRDGAPFIVTEYLTGLSLGEELAAQGGPLRVVDVCDLVGQAAAGLDAAHRAGVVHGQVGPDSFRRAGSGVLKVVGFGMDDREPPARDGRYVAPERVAGQKAQAPGDLYALGCVCYELLCGRPAFDAQTPGAGPGAATEARSGAGLEGASDGGAGDTPRAGAGDGEAASSGGEADSGGAAGSSGGAAGSFAGAPGSSGGAAGRPDASGGRRDAPAPPSTYRPEVSPELDRLVLAMIAEDPARRPASGETIRRALAAIARPRVNPGANPGVQPVTGASLRDPGLAAGARAGAAGASVPGVGAGAGAGAGATEVYQFGGSGTRPGPAARAGDTAIFQSSELDAQPPSSNRKLFLQLGAAVAVIAVVTVGMVLWAGSGGKPVAVTTPSVVPTSAPVSSEPLPTPSSSGDPSQGLVTTIGPGTEPPTSLNETVAPKATLGDQIPPGGWSRWLEAFDEALTAQEAMGGINPSVAAKAHDKIRKAGRKFQEGHGGPEVGQIAGIYRDLQRAQQKGDMNATGPLSEFLREWRLPNG</sequence>
<evidence type="ECO:0000313" key="11">
    <source>
        <dbReference type="Proteomes" id="UP000306628"/>
    </source>
</evidence>
<evidence type="ECO:0000256" key="7">
    <source>
        <dbReference type="SAM" id="MobiDB-lite"/>
    </source>
</evidence>
<keyword evidence="11" id="KW-1185">Reference proteome</keyword>